<dbReference type="Proteomes" id="UP001189429">
    <property type="component" value="Unassembled WGS sequence"/>
</dbReference>
<evidence type="ECO:0000313" key="2">
    <source>
        <dbReference type="EMBL" id="CAK0815778.1"/>
    </source>
</evidence>
<keyword evidence="1" id="KW-0732">Signal</keyword>
<feature type="signal peptide" evidence="1">
    <location>
        <begin position="1"/>
        <end position="22"/>
    </location>
</feature>
<dbReference type="EMBL" id="CAUYUJ010006003">
    <property type="protein sequence ID" value="CAK0815778.1"/>
    <property type="molecule type" value="Genomic_DNA"/>
</dbReference>
<name>A0ABN9RA43_9DINO</name>
<keyword evidence="3" id="KW-1185">Reference proteome</keyword>
<gene>
    <name evidence="2" type="ORF">PCOR1329_LOCUS18957</name>
</gene>
<protein>
    <submittedName>
        <fullName evidence="2">Uncharacterized protein</fullName>
    </submittedName>
</protein>
<evidence type="ECO:0000256" key="1">
    <source>
        <dbReference type="SAM" id="SignalP"/>
    </source>
</evidence>
<accession>A0ABN9RA43</accession>
<proteinExistence type="predicted"/>
<comment type="caution">
    <text evidence="2">The sequence shown here is derived from an EMBL/GenBank/DDBJ whole genome shotgun (WGS) entry which is preliminary data.</text>
</comment>
<reference evidence="2" key="1">
    <citation type="submission" date="2023-10" db="EMBL/GenBank/DDBJ databases">
        <authorList>
            <person name="Chen Y."/>
            <person name="Shah S."/>
            <person name="Dougan E. K."/>
            <person name="Thang M."/>
            <person name="Chan C."/>
        </authorList>
    </citation>
    <scope>NUCLEOTIDE SEQUENCE [LARGE SCALE GENOMIC DNA]</scope>
</reference>
<sequence length="181" mass="20545">MAPARCARAALALPALMLGVQASPEYIAEMCRGERCDQMTHPILDWDPEGQKCICIRHPCWHDAGQKHWCDAPTHPHLTFSYDENKKLKCGCSAWADTTTKHIAMDLCPGHRCDDGKFPILDYNNKTNKCICSENPCWNANGFKHFCDEEGAPVLNMRLDKDGKKICECKKSWSRYAKEEL</sequence>
<evidence type="ECO:0000313" key="3">
    <source>
        <dbReference type="Proteomes" id="UP001189429"/>
    </source>
</evidence>
<feature type="chain" id="PRO_5047081961" evidence="1">
    <location>
        <begin position="23"/>
        <end position="181"/>
    </location>
</feature>
<organism evidence="2 3">
    <name type="scientific">Prorocentrum cordatum</name>
    <dbReference type="NCBI Taxonomy" id="2364126"/>
    <lineage>
        <taxon>Eukaryota</taxon>
        <taxon>Sar</taxon>
        <taxon>Alveolata</taxon>
        <taxon>Dinophyceae</taxon>
        <taxon>Prorocentrales</taxon>
        <taxon>Prorocentraceae</taxon>
        <taxon>Prorocentrum</taxon>
    </lineage>
</organism>